<sequence length="33" mass="3864">WSSGFWYFMFNVPGTVMPNLAFTIDAFVIRFTT</sequence>
<comment type="caution">
    <text evidence="2">The sequence shown here is derived from an EMBL/GenBank/DDBJ whole genome shotgun (WGS) entry which is preliminary data.</text>
</comment>
<feature type="transmembrane region" description="Helical" evidence="1">
    <location>
        <begin position="6"/>
        <end position="29"/>
    </location>
</feature>
<feature type="non-terminal residue" evidence="2">
    <location>
        <position position="1"/>
    </location>
</feature>
<proteinExistence type="predicted"/>
<organism evidence="2">
    <name type="scientific">marine sediment metagenome</name>
    <dbReference type="NCBI Taxonomy" id="412755"/>
    <lineage>
        <taxon>unclassified sequences</taxon>
        <taxon>metagenomes</taxon>
        <taxon>ecological metagenomes</taxon>
    </lineage>
</organism>
<keyword evidence="1" id="KW-0472">Membrane</keyword>
<protein>
    <submittedName>
        <fullName evidence="2">Uncharacterized protein</fullName>
    </submittedName>
</protein>
<name>X1HFG5_9ZZZZ</name>
<evidence type="ECO:0000256" key="1">
    <source>
        <dbReference type="SAM" id="Phobius"/>
    </source>
</evidence>
<evidence type="ECO:0000313" key="2">
    <source>
        <dbReference type="EMBL" id="GAH55810.1"/>
    </source>
</evidence>
<dbReference type="AlphaFoldDB" id="X1HFG5"/>
<keyword evidence="1" id="KW-0812">Transmembrane</keyword>
<keyword evidence="1" id="KW-1133">Transmembrane helix</keyword>
<accession>X1HFG5</accession>
<dbReference type="EMBL" id="BARU01017056">
    <property type="protein sequence ID" value="GAH55810.1"/>
    <property type="molecule type" value="Genomic_DNA"/>
</dbReference>
<reference evidence="2" key="1">
    <citation type="journal article" date="2014" name="Front. Microbiol.">
        <title>High frequency of phylogenetically diverse reductive dehalogenase-homologous genes in deep subseafloor sedimentary metagenomes.</title>
        <authorList>
            <person name="Kawai M."/>
            <person name="Futagami T."/>
            <person name="Toyoda A."/>
            <person name="Takaki Y."/>
            <person name="Nishi S."/>
            <person name="Hori S."/>
            <person name="Arai W."/>
            <person name="Tsubouchi T."/>
            <person name="Morono Y."/>
            <person name="Uchiyama I."/>
            <person name="Ito T."/>
            <person name="Fujiyama A."/>
            <person name="Inagaki F."/>
            <person name="Takami H."/>
        </authorList>
    </citation>
    <scope>NUCLEOTIDE SEQUENCE</scope>
    <source>
        <strain evidence="2">Expedition CK06-06</strain>
    </source>
</reference>
<gene>
    <name evidence="2" type="ORF">S03H2_28315</name>
</gene>